<evidence type="ECO:0000256" key="1">
    <source>
        <dbReference type="SAM" id="MobiDB-lite"/>
    </source>
</evidence>
<dbReference type="AlphaFoldDB" id="A0A8T8T8Y2"/>
<accession>A0A8T8T8Y2</accession>
<feature type="compositionally biased region" description="Basic residues" evidence="1">
    <location>
        <begin position="374"/>
        <end position="384"/>
    </location>
</feature>
<dbReference type="EMBL" id="LWDD02000673">
    <property type="protein sequence ID" value="KAE8257235.1"/>
    <property type="molecule type" value="Genomic_DNA"/>
</dbReference>
<name>A0A8T8T8Y2_9BASI</name>
<comment type="caution">
    <text evidence="2">The sequence shown here is derived from an EMBL/GenBank/DDBJ whole genome shotgun (WGS) entry which is preliminary data.</text>
</comment>
<feature type="compositionally biased region" description="Basic and acidic residues" evidence="1">
    <location>
        <begin position="272"/>
        <end position="296"/>
    </location>
</feature>
<gene>
    <name evidence="2" type="ORF">A4X03_0g4738</name>
</gene>
<protein>
    <submittedName>
        <fullName evidence="2">Uncharacterized protein</fullName>
    </submittedName>
</protein>
<organism evidence="2 3">
    <name type="scientific">Tilletia caries</name>
    <name type="common">wheat bunt fungus</name>
    <dbReference type="NCBI Taxonomy" id="13290"/>
    <lineage>
        <taxon>Eukaryota</taxon>
        <taxon>Fungi</taxon>
        <taxon>Dikarya</taxon>
        <taxon>Basidiomycota</taxon>
        <taxon>Ustilaginomycotina</taxon>
        <taxon>Exobasidiomycetes</taxon>
        <taxon>Tilletiales</taxon>
        <taxon>Tilletiaceae</taxon>
        <taxon>Tilletia</taxon>
    </lineage>
</organism>
<dbReference type="PANTHER" id="PTHR36223">
    <property type="entry name" value="BETA-LACTAMASE-TYPE TRANSPEPTIDASE FOLD DOMAIN CONTAINING PROTEIN"/>
    <property type="match status" value="1"/>
</dbReference>
<feature type="compositionally biased region" description="Basic residues" evidence="1">
    <location>
        <begin position="332"/>
        <end position="342"/>
    </location>
</feature>
<feature type="compositionally biased region" description="Acidic residues" evidence="1">
    <location>
        <begin position="242"/>
        <end position="271"/>
    </location>
</feature>
<reference evidence="2" key="1">
    <citation type="submission" date="2016-04" db="EMBL/GenBank/DDBJ databases">
        <authorList>
            <person name="Nguyen H.D."/>
            <person name="Kesanakurti P."/>
            <person name="Cullis J."/>
            <person name="Levesque C.A."/>
            <person name="Hambleton S."/>
        </authorList>
    </citation>
    <scope>NUCLEOTIDE SEQUENCE</scope>
    <source>
        <strain evidence="2">DAOMC 238032</strain>
    </source>
</reference>
<evidence type="ECO:0000313" key="2">
    <source>
        <dbReference type="EMBL" id="KAE8257235.1"/>
    </source>
</evidence>
<evidence type="ECO:0000313" key="3">
    <source>
        <dbReference type="Proteomes" id="UP000077671"/>
    </source>
</evidence>
<dbReference type="Proteomes" id="UP000077671">
    <property type="component" value="Unassembled WGS sequence"/>
</dbReference>
<proteinExistence type="predicted"/>
<dbReference type="PANTHER" id="PTHR36223:SF1">
    <property type="entry name" value="TRANSCRIPTION ELONGATION FACTOR EAF N-TERMINAL DOMAIN-CONTAINING PROTEIN"/>
    <property type="match status" value="1"/>
</dbReference>
<reference evidence="2" key="2">
    <citation type="journal article" date="2019" name="IMA Fungus">
        <title>Genome sequencing and comparison of five Tilletia species to identify candidate genes for the detection of regulated species infecting wheat.</title>
        <authorList>
            <person name="Nguyen H.D.T."/>
            <person name="Sultana T."/>
            <person name="Kesanakurti P."/>
            <person name="Hambleton S."/>
        </authorList>
    </citation>
    <scope>NUCLEOTIDE SEQUENCE</scope>
    <source>
        <strain evidence="2">DAOMC 238032</strain>
    </source>
</reference>
<sequence>MAGKSSSSSGPAPVHTLKSLAFTAQVLDSAGKPMRFYSVREEDNLVQACVEAKDGEQFSIRLDTTDRSSNYSAKLQLGGQHISSTFVKPSYWPVAIKDRRISETEGQRLMFSKAAVTDDDKDSIRDPIAVTGLGEITIIIRKVLSTLLKGKRTYPKSQHIGPQKAIYEKAKKVGAIQFGAGPTVNKPRTNSVKPTHDDRFVPIEFKIQCATRIGLQLLGHIPKDKERQPTKTAVRRRRSGGEEEEKNDGDEDQEDEDDEDEEEEEEEEEEKEEKQESRRSKKGGATEKKRFKKKVEERLAAREKRLVRELEELKLARLEREIEEVREAMQARKARKARKRRRADSEEASPGPHDSSLQTDGICSSLKKEGMRSNLRRRTMKRQSRHEPIDITYMSD</sequence>
<feature type="region of interest" description="Disordered" evidence="1">
    <location>
        <begin position="220"/>
        <end position="296"/>
    </location>
</feature>
<feature type="region of interest" description="Disordered" evidence="1">
    <location>
        <begin position="329"/>
        <end position="396"/>
    </location>
</feature>